<comment type="caution">
    <text evidence="1">The sequence shown here is derived from an EMBL/GenBank/DDBJ whole genome shotgun (WGS) entry which is preliminary data.</text>
</comment>
<dbReference type="RefSeq" id="WP_170118873.1">
    <property type="nucleotide sequence ID" value="NZ_PYAS01000015.1"/>
</dbReference>
<evidence type="ECO:0000313" key="2">
    <source>
        <dbReference type="Proteomes" id="UP000241964"/>
    </source>
</evidence>
<name>A0A2P8FQA8_9BACT</name>
<dbReference type="AlphaFoldDB" id="A0A2P8FQA8"/>
<reference evidence="1 2" key="1">
    <citation type="submission" date="2018-03" db="EMBL/GenBank/DDBJ databases">
        <title>Genomic Encyclopedia of Archaeal and Bacterial Type Strains, Phase II (KMG-II): from individual species to whole genera.</title>
        <authorList>
            <person name="Goeker M."/>
        </authorList>
    </citation>
    <scope>NUCLEOTIDE SEQUENCE [LARGE SCALE GENOMIC DNA]</scope>
    <source>
        <strain evidence="1 2">DSM 29057</strain>
    </source>
</reference>
<dbReference type="EMBL" id="PYAS01000015">
    <property type="protein sequence ID" value="PSL23912.1"/>
    <property type="molecule type" value="Genomic_DNA"/>
</dbReference>
<organism evidence="1 2">
    <name type="scientific">Dyadobacter jiangsuensis</name>
    <dbReference type="NCBI Taxonomy" id="1591085"/>
    <lineage>
        <taxon>Bacteria</taxon>
        <taxon>Pseudomonadati</taxon>
        <taxon>Bacteroidota</taxon>
        <taxon>Cytophagia</taxon>
        <taxon>Cytophagales</taxon>
        <taxon>Spirosomataceae</taxon>
        <taxon>Dyadobacter</taxon>
    </lineage>
</organism>
<gene>
    <name evidence="1" type="ORF">CLV60_115108</name>
</gene>
<proteinExistence type="predicted"/>
<keyword evidence="2" id="KW-1185">Reference proteome</keyword>
<sequence>MKNAEKELERNFRPKLKKVDKSLDRYLEMNLFKKKVDEATETLKKYGLPKFDDE</sequence>
<evidence type="ECO:0000313" key="1">
    <source>
        <dbReference type="EMBL" id="PSL23912.1"/>
    </source>
</evidence>
<protein>
    <submittedName>
        <fullName evidence="1">Uncharacterized protein</fullName>
    </submittedName>
</protein>
<accession>A0A2P8FQA8</accession>
<dbReference type="Proteomes" id="UP000241964">
    <property type="component" value="Unassembled WGS sequence"/>
</dbReference>